<proteinExistence type="predicted"/>
<evidence type="ECO:0000313" key="4">
    <source>
        <dbReference type="Proteomes" id="UP001164746"/>
    </source>
</evidence>
<gene>
    <name evidence="3" type="ORF">MAR_002460</name>
</gene>
<dbReference type="Proteomes" id="UP001164746">
    <property type="component" value="Chromosome 11"/>
</dbReference>
<evidence type="ECO:0000259" key="2">
    <source>
        <dbReference type="Pfam" id="PF13837"/>
    </source>
</evidence>
<dbReference type="InterPro" id="IPR044822">
    <property type="entry name" value="Myb_DNA-bind_4"/>
</dbReference>
<feature type="region of interest" description="Disordered" evidence="1">
    <location>
        <begin position="192"/>
        <end position="228"/>
    </location>
</feature>
<organism evidence="3 4">
    <name type="scientific">Mya arenaria</name>
    <name type="common">Soft-shell clam</name>
    <dbReference type="NCBI Taxonomy" id="6604"/>
    <lineage>
        <taxon>Eukaryota</taxon>
        <taxon>Metazoa</taxon>
        <taxon>Spiralia</taxon>
        <taxon>Lophotrochozoa</taxon>
        <taxon>Mollusca</taxon>
        <taxon>Bivalvia</taxon>
        <taxon>Autobranchia</taxon>
        <taxon>Heteroconchia</taxon>
        <taxon>Euheterodonta</taxon>
        <taxon>Imparidentia</taxon>
        <taxon>Neoheterodontei</taxon>
        <taxon>Myida</taxon>
        <taxon>Myoidea</taxon>
        <taxon>Myidae</taxon>
        <taxon>Mya</taxon>
    </lineage>
</organism>
<accession>A0ABY7FHV5</accession>
<evidence type="ECO:0000256" key="1">
    <source>
        <dbReference type="SAM" id="MobiDB-lite"/>
    </source>
</evidence>
<evidence type="ECO:0000313" key="3">
    <source>
        <dbReference type="EMBL" id="WAR20622.1"/>
    </source>
</evidence>
<protein>
    <recommendedName>
        <fullName evidence="2">Myb/SANT-like DNA-binding domain-containing protein</fullName>
    </recommendedName>
</protein>
<feature type="domain" description="Myb/SANT-like DNA-binding" evidence="2">
    <location>
        <begin position="230"/>
        <end position="314"/>
    </location>
</feature>
<dbReference type="PANTHER" id="PTHR47595">
    <property type="entry name" value="HEAT SHOCK 70 KDA PROTEIN 14"/>
    <property type="match status" value="1"/>
</dbReference>
<sequence length="337" mass="38757">MCIRRDGSFRVLTTYRSLNIIIHGPDQINGINDRDVMLGCLTMIQNQVALHQWFRDWEVFVKSSICVCSWKILRIMAIGPLSTAMPLRFHNHVSRDILKSYLAHNEEYGNKLQKQTFPADIPVIVKEYTNEVYPVVLKKLNHIGEDAVKEIHPWVLCTLIDWSHFDKVICCTANLTALVLFCREEIQVETVEENRGPFSSQPNTEDPSSDSSQVLNSDQANGKHSSNQMDKENVLKLIDLHSQHEQMFNKPSMKKKHVWSIIAAKLRDKTFEITPEKVEQKWKNMTKTFRDTVDHNNKSGNAPKQCPYFEELQEAYGYRPNVKPEFTCAAGCSDSSN</sequence>
<name>A0ABY7FHV5_MYAAR</name>
<feature type="compositionally biased region" description="Polar residues" evidence="1">
    <location>
        <begin position="197"/>
        <end position="228"/>
    </location>
</feature>
<dbReference type="EMBL" id="CP111022">
    <property type="protein sequence ID" value="WAR20622.1"/>
    <property type="molecule type" value="Genomic_DNA"/>
</dbReference>
<dbReference type="PANTHER" id="PTHR47595:SF1">
    <property type="entry name" value="MYB_SANT-LIKE DNA-BINDING DOMAIN-CONTAINING PROTEIN"/>
    <property type="match status" value="1"/>
</dbReference>
<feature type="non-terminal residue" evidence="3">
    <location>
        <position position="1"/>
    </location>
</feature>
<dbReference type="Pfam" id="PF13837">
    <property type="entry name" value="Myb_DNA-bind_4"/>
    <property type="match status" value="1"/>
</dbReference>
<keyword evidence="4" id="KW-1185">Reference proteome</keyword>
<reference evidence="3" key="1">
    <citation type="submission" date="2022-11" db="EMBL/GenBank/DDBJ databases">
        <title>Centuries of genome instability and evolution in soft-shell clam transmissible cancer (bioRxiv).</title>
        <authorList>
            <person name="Hart S.F.M."/>
            <person name="Yonemitsu M.A."/>
            <person name="Giersch R.M."/>
            <person name="Beal B.F."/>
            <person name="Arriagada G."/>
            <person name="Davis B.W."/>
            <person name="Ostrander E.A."/>
            <person name="Goff S.P."/>
            <person name="Metzger M.J."/>
        </authorList>
    </citation>
    <scope>NUCLEOTIDE SEQUENCE</scope>
    <source>
        <strain evidence="3">MELC-2E11</strain>
        <tissue evidence="3">Siphon/mantle</tissue>
    </source>
</reference>
<dbReference type="Gene3D" id="1.10.10.60">
    <property type="entry name" value="Homeodomain-like"/>
    <property type="match status" value="1"/>
</dbReference>